<reference evidence="1" key="2">
    <citation type="journal article" date="2023" name="IMA Fungus">
        <title>Comparative genomic study of the Penicillium genus elucidates a diverse pangenome and 15 lateral gene transfer events.</title>
        <authorList>
            <person name="Petersen C."/>
            <person name="Sorensen T."/>
            <person name="Nielsen M.R."/>
            <person name="Sondergaard T.E."/>
            <person name="Sorensen J.L."/>
            <person name="Fitzpatrick D.A."/>
            <person name="Frisvad J.C."/>
            <person name="Nielsen K.L."/>
        </authorList>
    </citation>
    <scope>NUCLEOTIDE SEQUENCE</scope>
    <source>
        <strain evidence="1">IBT 26290</strain>
    </source>
</reference>
<gene>
    <name evidence="1" type="ORF">N7482_007341</name>
</gene>
<accession>A0A9W9LJ09</accession>
<dbReference type="EMBL" id="JAPQKN010000004">
    <property type="protein sequence ID" value="KAJ5160337.1"/>
    <property type="molecule type" value="Genomic_DNA"/>
</dbReference>
<evidence type="ECO:0000313" key="1">
    <source>
        <dbReference type="EMBL" id="KAJ5160337.1"/>
    </source>
</evidence>
<proteinExistence type="predicted"/>
<sequence>MYGYQVLVHLERNDGYLSDVDLLNRIRGAFTGFGPRVATVGYYNYSNRIPANSISIVVEVNRPVSLTNQNRQWMFDRALQRVDDWINGYNISGRLPFVRANVFR</sequence>
<dbReference type="RefSeq" id="XP_056541895.1">
    <property type="nucleotide sequence ID" value="XM_056689466.1"/>
</dbReference>
<comment type="caution">
    <text evidence="1">The sequence shown here is derived from an EMBL/GenBank/DDBJ whole genome shotgun (WGS) entry which is preliminary data.</text>
</comment>
<name>A0A9W9LJ09_9EURO</name>
<evidence type="ECO:0000313" key="2">
    <source>
        <dbReference type="Proteomes" id="UP001149163"/>
    </source>
</evidence>
<reference evidence="1" key="1">
    <citation type="submission" date="2022-11" db="EMBL/GenBank/DDBJ databases">
        <authorList>
            <person name="Petersen C."/>
        </authorList>
    </citation>
    <scope>NUCLEOTIDE SEQUENCE</scope>
    <source>
        <strain evidence="1">IBT 26290</strain>
    </source>
</reference>
<dbReference type="AlphaFoldDB" id="A0A9W9LJ09"/>
<protein>
    <submittedName>
        <fullName evidence="1">Uncharacterized protein</fullName>
    </submittedName>
</protein>
<organism evidence="1 2">
    <name type="scientific">Penicillium canariense</name>
    <dbReference type="NCBI Taxonomy" id="189055"/>
    <lineage>
        <taxon>Eukaryota</taxon>
        <taxon>Fungi</taxon>
        <taxon>Dikarya</taxon>
        <taxon>Ascomycota</taxon>
        <taxon>Pezizomycotina</taxon>
        <taxon>Eurotiomycetes</taxon>
        <taxon>Eurotiomycetidae</taxon>
        <taxon>Eurotiales</taxon>
        <taxon>Aspergillaceae</taxon>
        <taxon>Penicillium</taxon>
    </lineage>
</organism>
<dbReference type="GeneID" id="81428642"/>
<keyword evidence="2" id="KW-1185">Reference proteome</keyword>
<dbReference type="Proteomes" id="UP001149163">
    <property type="component" value="Unassembled WGS sequence"/>
</dbReference>